<dbReference type="SUPFAM" id="SSF56954">
    <property type="entry name" value="Outer membrane efflux proteins (OEP)"/>
    <property type="match status" value="1"/>
</dbReference>
<keyword evidence="6" id="KW-0472">Membrane</keyword>
<sequence length="242" mass="27541">MTRLLMKKTPVYILLSVIALLSVSRPIKAQSSIITDIDTAYLRKLIETAKANYPRVKSLQNHIDIAQQNISKARASYLDAFTFSYVYQPHSSTIVSTTPGTATTGSNYSYFNGIQVGLFFNLGNFLQKPYAVKVARQELMIANNDRDEYLLTLTTEIKKRYYAYILRIAELKLQSQSAQDAEEIMKSVRYKFEKGEETYDNYNKAQVTYSDRNQTRIQAEAGLLSARADLEELVGQQLESIK</sequence>
<evidence type="ECO:0000256" key="6">
    <source>
        <dbReference type="ARBA" id="ARBA00023136"/>
    </source>
</evidence>
<accession>A0A1Q5ZVW6</accession>
<keyword evidence="7" id="KW-0998">Cell outer membrane</keyword>
<keyword evidence="3" id="KW-0813">Transport</keyword>
<evidence type="ECO:0008006" key="10">
    <source>
        <dbReference type="Google" id="ProtNLM"/>
    </source>
</evidence>
<evidence type="ECO:0000313" key="9">
    <source>
        <dbReference type="Proteomes" id="UP000186720"/>
    </source>
</evidence>
<evidence type="ECO:0000256" key="4">
    <source>
        <dbReference type="ARBA" id="ARBA00022452"/>
    </source>
</evidence>
<dbReference type="OrthoDB" id="793488at2"/>
<dbReference type="GO" id="GO:0015288">
    <property type="term" value="F:porin activity"/>
    <property type="evidence" value="ECO:0007669"/>
    <property type="project" value="TreeGrafter"/>
</dbReference>
<comment type="caution">
    <text evidence="8">The sequence shown here is derived from an EMBL/GenBank/DDBJ whole genome shotgun (WGS) entry which is preliminary data.</text>
</comment>
<dbReference type="STRING" id="1302689.RG47T_1364"/>
<dbReference type="InterPro" id="IPR051906">
    <property type="entry name" value="TolC-like"/>
</dbReference>
<dbReference type="Pfam" id="PF02321">
    <property type="entry name" value="OEP"/>
    <property type="match status" value="1"/>
</dbReference>
<evidence type="ECO:0000313" key="8">
    <source>
        <dbReference type="EMBL" id="OKS85917.1"/>
    </source>
</evidence>
<dbReference type="PANTHER" id="PTHR30026">
    <property type="entry name" value="OUTER MEMBRANE PROTEIN TOLC"/>
    <property type="match status" value="1"/>
</dbReference>
<organism evidence="8 9">
    <name type="scientific">Mucilaginibacter polytrichastri</name>
    <dbReference type="NCBI Taxonomy" id="1302689"/>
    <lineage>
        <taxon>Bacteria</taxon>
        <taxon>Pseudomonadati</taxon>
        <taxon>Bacteroidota</taxon>
        <taxon>Sphingobacteriia</taxon>
        <taxon>Sphingobacteriales</taxon>
        <taxon>Sphingobacteriaceae</taxon>
        <taxon>Mucilaginibacter</taxon>
    </lineage>
</organism>
<dbReference type="AlphaFoldDB" id="A0A1Q5ZVW6"/>
<protein>
    <recommendedName>
        <fullName evidence="10">Outer membrane efflux protein</fullName>
    </recommendedName>
</protein>
<keyword evidence="4" id="KW-1134">Transmembrane beta strand</keyword>
<reference evidence="8 9" key="1">
    <citation type="submission" date="2016-11" db="EMBL/GenBank/DDBJ databases">
        <title>Whole Genome Sequencing of Mucilaginibacter polytrichastri RG4-7(T) isolated from the moss sample.</title>
        <authorList>
            <person name="Li Y."/>
        </authorList>
    </citation>
    <scope>NUCLEOTIDE SEQUENCE [LARGE SCALE GENOMIC DNA]</scope>
    <source>
        <strain evidence="8 9">RG4-7</strain>
    </source>
</reference>
<name>A0A1Q5ZVW6_9SPHI</name>
<dbReference type="EMBL" id="MPPL01000001">
    <property type="protein sequence ID" value="OKS85917.1"/>
    <property type="molecule type" value="Genomic_DNA"/>
</dbReference>
<dbReference type="Gene3D" id="1.20.1600.10">
    <property type="entry name" value="Outer membrane efflux proteins (OEP)"/>
    <property type="match status" value="1"/>
</dbReference>
<comment type="subcellular location">
    <subcellularLocation>
        <location evidence="1">Cell outer membrane</location>
    </subcellularLocation>
</comment>
<gene>
    <name evidence="8" type="ORF">RG47T_1364</name>
</gene>
<dbReference type="PANTHER" id="PTHR30026:SF20">
    <property type="entry name" value="OUTER MEMBRANE PROTEIN TOLC"/>
    <property type="match status" value="1"/>
</dbReference>
<dbReference type="GO" id="GO:0015562">
    <property type="term" value="F:efflux transmembrane transporter activity"/>
    <property type="evidence" value="ECO:0007669"/>
    <property type="project" value="InterPro"/>
</dbReference>
<evidence type="ECO:0000256" key="3">
    <source>
        <dbReference type="ARBA" id="ARBA00022448"/>
    </source>
</evidence>
<keyword evidence="9" id="KW-1185">Reference proteome</keyword>
<dbReference type="InterPro" id="IPR003423">
    <property type="entry name" value="OMP_efflux"/>
</dbReference>
<proteinExistence type="inferred from homology"/>
<comment type="similarity">
    <text evidence="2">Belongs to the outer membrane factor (OMF) (TC 1.B.17) family.</text>
</comment>
<dbReference type="GO" id="GO:1990281">
    <property type="term" value="C:efflux pump complex"/>
    <property type="evidence" value="ECO:0007669"/>
    <property type="project" value="TreeGrafter"/>
</dbReference>
<evidence type="ECO:0000256" key="2">
    <source>
        <dbReference type="ARBA" id="ARBA00007613"/>
    </source>
</evidence>
<dbReference type="Proteomes" id="UP000186720">
    <property type="component" value="Unassembled WGS sequence"/>
</dbReference>
<keyword evidence="5" id="KW-0812">Transmembrane</keyword>
<evidence type="ECO:0000256" key="1">
    <source>
        <dbReference type="ARBA" id="ARBA00004442"/>
    </source>
</evidence>
<dbReference type="GO" id="GO:0009279">
    <property type="term" value="C:cell outer membrane"/>
    <property type="evidence" value="ECO:0007669"/>
    <property type="project" value="UniProtKB-SubCell"/>
</dbReference>
<evidence type="ECO:0000256" key="7">
    <source>
        <dbReference type="ARBA" id="ARBA00023237"/>
    </source>
</evidence>
<evidence type="ECO:0000256" key="5">
    <source>
        <dbReference type="ARBA" id="ARBA00022692"/>
    </source>
</evidence>